<evidence type="ECO:0000256" key="10">
    <source>
        <dbReference type="ARBA" id="ARBA00038409"/>
    </source>
</evidence>
<dbReference type="GeneTree" id="ENSGT00940000160673"/>
<keyword evidence="2" id="KW-0479">Metal-binding</keyword>
<evidence type="ECO:0000256" key="5">
    <source>
        <dbReference type="ARBA" id="ARBA00022833"/>
    </source>
</evidence>
<keyword evidence="4 11" id="KW-0863">Zinc-finger</keyword>
<gene>
    <name evidence="14" type="primary">LOC114789904</name>
</gene>
<dbReference type="AlphaFoldDB" id="A0AAY4E166"/>
<evidence type="ECO:0000256" key="4">
    <source>
        <dbReference type="ARBA" id="ARBA00022771"/>
    </source>
</evidence>
<dbReference type="PROSITE" id="PS50157">
    <property type="entry name" value="ZINC_FINGER_C2H2_2"/>
    <property type="match status" value="3"/>
</dbReference>
<dbReference type="InterPro" id="IPR013087">
    <property type="entry name" value="Znf_C2H2_type"/>
</dbReference>
<dbReference type="InterPro" id="IPR036236">
    <property type="entry name" value="Znf_C2H2_sf"/>
</dbReference>
<feature type="compositionally biased region" description="Polar residues" evidence="12">
    <location>
        <begin position="10"/>
        <end position="26"/>
    </location>
</feature>
<feature type="domain" description="C2H2-type" evidence="13">
    <location>
        <begin position="248"/>
        <end position="270"/>
    </location>
</feature>
<evidence type="ECO:0000256" key="11">
    <source>
        <dbReference type="PROSITE-ProRule" id="PRU00042"/>
    </source>
</evidence>
<keyword evidence="7" id="KW-0238">DNA-binding</keyword>
<keyword evidence="9" id="KW-0539">Nucleus</keyword>
<dbReference type="PANTHER" id="PTHR23235:SF29">
    <property type="entry name" value="TRANSCRIPTION FACTOR SP5"/>
    <property type="match status" value="1"/>
</dbReference>
<dbReference type="SUPFAM" id="SSF57667">
    <property type="entry name" value="beta-beta-alpha zinc fingers"/>
    <property type="match status" value="2"/>
</dbReference>
<proteinExistence type="inferred from homology"/>
<evidence type="ECO:0000313" key="14">
    <source>
        <dbReference type="Ensembl" id="ENSDCDP00010051383.1"/>
    </source>
</evidence>
<dbReference type="Ensembl" id="ENSDCDT00010061842.1">
    <property type="protein sequence ID" value="ENSDCDP00010051383.1"/>
    <property type="gene ID" value="ENSDCDG00010030299.1"/>
</dbReference>
<keyword evidence="5" id="KW-0862">Zinc</keyword>
<keyword evidence="8" id="KW-0804">Transcription</keyword>
<name>A0AAY4E166_9TELE</name>
<dbReference type="SMART" id="SM00355">
    <property type="entry name" value="ZnF_C2H2"/>
    <property type="match status" value="3"/>
</dbReference>
<evidence type="ECO:0000256" key="9">
    <source>
        <dbReference type="ARBA" id="ARBA00023242"/>
    </source>
</evidence>
<evidence type="ECO:0000313" key="15">
    <source>
        <dbReference type="Proteomes" id="UP000694580"/>
    </source>
</evidence>
<evidence type="ECO:0000256" key="2">
    <source>
        <dbReference type="ARBA" id="ARBA00022723"/>
    </source>
</evidence>
<dbReference type="Proteomes" id="UP000694580">
    <property type="component" value="Chromosome 5"/>
</dbReference>
<dbReference type="FunFam" id="3.30.160.60:FF:000014">
    <property type="entry name" value="Transcription factor Sp3"/>
    <property type="match status" value="1"/>
</dbReference>
<keyword evidence="15" id="KW-1185">Reference proteome</keyword>
<reference evidence="14 15" key="1">
    <citation type="submission" date="2020-06" db="EMBL/GenBank/DDBJ databases">
        <authorList>
            <consortium name="Wellcome Sanger Institute Data Sharing"/>
        </authorList>
    </citation>
    <scope>NUCLEOTIDE SEQUENCE [LARGE SCALE GENOMIC DNA]</scope>
</reference>
<evidence type="ECO:0000256" key="6">
    <source>
        <dbReference type="ARBA" id="ARBA00023015"/>
    </source>
</evidence>
<reference evidence="14" key="3">
    <citation type="submission" date="2025-09" db="UniProtKB">
        <authorList>
            <consortium name="Ensembl"/>
        </authorList>
    </citation>
    <scope>IDENTIFICATION</scope>
</reference>
<comment type="similarity">
    <text evidence="10">Belongs to the Sp1 C2H2-type zinc-finger protein family.</text>
</comment>
<dbReference type="Pfam" id="PF00096">
    <property type="entry name" value="zf-C2H2"/>
    <property type="match status" value="3"/>
</dbReference>
<dbReference type="PROSITE" id="PS00028">
    <property type="entry name" value="ZINC_FINGER_C2H2_1"/>
    <property type="match status" value="3"/>
</dbReference>
<dbReference type="FunFam" id="3.30.160.60:FF:000624">
    <property type="entry name" value="zinc finger protein 697"/>
    <property type="match status" value="1"/>
</dbReference>
<comment type="subcellular location">
    <subcellularLocation>
        <location evidence="1">Nucleus</location>
    </subcellularLocation>
</comment>
<evidence type="ECO:0000259" key="13">
    <source>
        <dbReference type="PROSITE" id="PS50157"/>
    </source>
</evidence>
<dbReference type="GO" id="GO:0000981">
    <property type="term" value="F:DNA-binding transcription factor activity, RNA polymerase II-specific"/>
    <property type="evidence" value="ECO:0007669"/>
    <property type="project" value="TreeGrafter"/>
</dbReference>
<protein>
    <recommendedName>
        <fullName evidence="13">C2H2-type domain-containing protein</fullName>
    </recommendedName>
</protein>
<keyword evidence="6" id="KW-0805">Transcription regulation</keyword>
<evidence type="ECO:0000256" key="1">
    <source>
        <dbReference type="ARBA" id="ARBA00004123"/>
    </source>
</evidence>
<feature type="region of interest" description="Disordered" evidence="12">
    <location>
        <begin position="1"/>
        <end position="28"/>
    </location>
</feature>
<sequence>NMAVAAARNDSLQAFLQDRTPNSSPESCRHSPFALLAATCNRGSGPAELLQAPYDAPPPSPSGLFHPWGSDGATHYYSAPLPLTPPAEPGYPYDFSPVTLQPSSAPTYVPAVAYAPPPGTVLVPGQAPRERGEDVPWWSLQQPGLVLGSYHTQIAALLQPARRCRRCRCPNCQSPGPPAAGAARKKQHACHVPGCGKAYGKTSHLKAHLRWHSGERPFACGWFFCAKSFTRSDELQRHLRTHTGDRRFACARCAKRFTRSDHLAKHARTHLARGGGAAGRVNETRLARGGGAGVA</sequence>
<dbReference type="GO" id="GO:0000978">
    <property type="term" value="F:RNA polymerase II cis-regulatory region sequence-specific DNA binding"/>
    <property type="evidence" value="ECO:0007669"/>
    <property type="project" value="TreeGrafter"/>
</dbReference>
<dbReference type="Gene3D" id="3.30.160.60">
    <property type="entry name" value="Classic Zinc Finger"/>
    <property type="match status" value="3"/>
</dbReference>
<dbReference type="GO" id="GO:0005634">
    <property type="term" value="C:nucleus"/>
    <property type="evidence" value="ECO:0007669"/>
    <property type="project" value="UniProtKB-SubCell"/>
</dbReference>
<feature type="domain" description="C2H2-type" evidence="13">
    <location>
        <begin position="188"/>
        <end position="217"/>
    </location>
</feature>
<accession>A0AAY4E166</accession>
<reference evidence="14" key="2">
    <citation type="submission" date="2025-08" db="UniProtKB">
        <authorList>
            <consortium name="Ensembl"/>
        </authorList>
    </citation>
    <scope>IDENTIFICATION</scope>
</reference>
<dbReference type="PANTHER" id="PTHR23235">
    <property type="entry name" value="KRUEPPEL-LIKE TRANSCRIPTION FACTOR"/>
    <property type="match status" value="1"/>
</dbReference>
<evidence type="ECO:0000256" key="7">
    <source>
        <dbReference type="ARBA" id="ARBA00023125"/>
    </source>
</evidence>
<dbReference type="CDD" id="cd22541">
    <property type="entry name" value="SP5_N"/>
    <property type="match status" value="1"/>
</dbReference>
<evidence type="ECO:0000256" key="8">
    <source>
        <dbReference type="ARBA" id="ARBA00023163"/>
    </source>
</evidence>
<dbReference type="GO" id="GO:0008270">
    <property type="term" value="F:zinc ion binding"/>
    <property type="evidence" value="ECO:0007669"/>
    <property type="project" value="UniProtKB-KW"/>
</dbReference>
<keyword evidence="3" id="KW-0677">Repeat</keyword>
<evidence type="ECO:0000256" key="12">
    <source>
        <dbReference type="SAM" id="MobiDB-lite"/>
    </source>
</evidence>
<evidence type="ECO:0000256" key="3">
    <source>
        <dbReference type="ARBA" id="ARBA00022737"/>
    </source>
</evidence>
<organism evidence="14 15">
    <name type="scientific">Denticeps clupeoides</name>
    <name type="common">denticle herring</name>
    <dbReference type="NCBI Taxonomy" id="299321"/>
    <lineage>
        <taxon>Eukaryota</taxon>
        <taxon>Metazoa</taxon>
        <taxon>Chordata</taxon>
        <taxon>Craniata</taxon>
        <taxon>Vertebrata</taxon>
        <taxon>Euteleostomi</taxon>
        <taxon>Actinopterygii</taxon>
        <taxon>Neopterygii</taxon>
        <taxon>Teleostei</taxon>
        <taxon>Clupei</taxon>
        <taxon>Clupeiformes</taxon>
        <taxon>Denticipitoidei</taxon>
        <taxon>Denticipitidae</taxon>
        <taxon>Denticeps</taxon>
    </lineage>
</organism>
<feature type="domain" description="C2H2-type" evidence="13">
    <location>
        <begin position="218"/>
        <end position="247"/>
    </location>
</feature>